<organism evidence="4 5">
    <name type="scientific">Cercophora scortea</name>
    <dbReference type="NCBI Taxonomy" id="314031"/>
    <lineage>
        <taxon>Eukaryota</taxon>
        <taxon>Fungi</taxon>
        <taxon>Dikarya</taxon>
        <taxon>Ascomycota</taxon>
        <taxon>Pezizomycotina</taxon>
        <taxon>Sordariomycetes</taxon>
        <taxon>Sordariomycetidae</taxon>
        <taxon>Sordariales</taxon>
        <taxon>Lasiosphaeriaceae</taxon>
        <taxon>Cercophora</taxon>
    </lineage>
</organism>
<dbReference type="GO" id="GO:0046872">
    <property type="term" value="F:metal ion binding"/>
    <property type="evidence" value="ECO:0007669"/>
    <property type="project" value="UniProtKB-KW"/>
</dbReference>
<dbReference type="InterPro" id="IPR036409">
    <property type="entry name" value="Aldolase_II/adducin_N_sf"/>
</dbReference>
<dbReference type="InterPro" id="IPR050197">
    <property type="entry name" value="Aldolase_class_II_sugar_metab"/>
</dbReference>
<dbReference type="SUPFAM" id="SSF53639">
    <property type="entry name" value="AraD/HMP-PK domain-like"/>
    <property type="match status" value="1"/>
</dbReference>
<accession>A0AAE0MAG5</accession>
<feature type="domain" description="Class II aldolase/adducin N-terminal" evidence="3">
    <location>
        <begin position="15"/>
        <end position="207"/>
    </location>
</feature>
<dbReference type="Pfam" id="PF00596">
    <property type="entry name" value="Aldolase_II"/>
    <property type="match status" value="1"/>
</dbReference>
<dbReference type="InterPro" id="IPR001303">
    <property type="entry name" value="Aldolase_II/adducin_N"/>
</dbReference>
<dbReference type="GO" id="GO:0005829">
    <property type="term" value="C:cytosol"/>
    <property type="evidence" value="ECO:0007669"/>
    <property type="project" value="TreeGrafter"/>
</dbReference>
<evidence type="ECO:0000256" key="2">
    <source>
        <dbReference type="ARBA" id="ARBA00023239"/>
    </source>
</evidence>
<dbReference type="Proteomes" id="UP001286456">
    <property type="component" value="Unassembled WGS sequence"/>
</dbReference>
<dbReference type="SMART" id="SM01007">
    <property type="entry name" value="Aldolase_II"/>
    <property type="match status" value="1"/>
</dbReference>
<dbReference type="GO" id="GO:0019323">
    <property type="term" value="P:pentose catabolic process"/>
    <property type="evidence" value="ECO:0007669"/>
    <property type="project" value="TreeGrafter"/>
</dbReference>
<reference evidence="4" key="1">
    <citation type="journal article" date="2023" name="Mol. Phylogenet. Evol.">
        <title>Genome-scale phylogeny and comparative genomics of the fungal order Sordariales.</title>
        <authorList>
            <person name="Hensen N."/>
            <person name="Bonometti L."/>
            <person name="Westerberg I."/>
            <person name="Brannstrom I.O."/>
            <person name="Guillou S."/>
            <person name="Cros-Aarteil S."/>
            <person name="Calhoun S."/>
            <person name="Haridas S."/>
            <person name="Kuo A."/>
            <person name="Mondo S."/>
            <person name="Pangilinan J."/>
            <person name="Riley R."/>
            <person name="LaButti K."/>
            <person name="Andreopoulos B."/>
            <person name="Lipzen A."/>
            <person name="Chen C."/>
            <person name="Yan M."/>
            <person name="Daum C."/>
            <person name="Ng V."/>
            <person name="Clum A."/>
            <person name="Steindorff A."/>
            <person name="Ohm R.A."/>
            <person name="Martin F."/>
            <person name="Silar P."/>
            <person name="Natvig D.O."/>
            <person name="Lalanne C."/>
            <person name="Gautier V."/>
            <person name="Ament-Velasquez S.L."/>
            <person name="Kruys A."/>
            <person name="Hutchinson M.I."/>
            <person name="Powell A.J."/>
            <person name="Barry K."/>
            <person name="Miller A.N."/>
            <person name="Grigoriev I.V."/>
            <person name="Debuchy R."/>
            <person name="Gladieux P."/>
            <person name="Hiltunen Thoren M."/>
            <person name="Johannesson H."/>
        </authorList>
    </citation>
    <scope>NUCLEOTIDE SEQUENCE</scope>
    <source>
        <strain evidence="4">SMH4131-1</strain>
    </source>
</reference>
<evidence type="ECO:0000313" key="5">
    <source>
        <dbReference type="Proteomes" id="UP001286456"/>
    </source>
</evidence>
<evidence type="ECO:0000259" key="3">
    <source>
        <dbReference type="SMART" id="SM01007"/>
    </source>
</evidence>
<protein>
    <submittedName>
        <fullName evidence="4">Class II aldolase and Adducin N-terminal domain-containing protein</fullName>
    </submittedName>
</protein>
<dbReference type="EMBL" id="JAUEPO010000004">
    <property type="protein sequence ID" value="KAK3323884.1"/>
    <property type="molecule type" value="Genomic_DNA"/>
</dbReference>
<evidence type="ECO:0000256" key="1">
    <source>
        <dbReference type="ARBA" id="ARBA00022723"/>
    </source>
</evidence>
<keyword evidence="2" id="KW-0456">Lyase</keyword>
<comment type="caution">
    <text evidence="4">The sequence shown here is derived from an EMBL/GenBank/DDBJ whole genome shotgun (WGS) entry which is preliminary data.</text>
</comment>
<sequence>MADASVTAHLRSLYRKFIDGSHILHHHRVLDAYGHLSFRHPLKPDVFVMSRSIAPALISSLDDLVEYRVSDAEPVSPNPLKKGFAERHIHSEIYKQHKHINAVVHSHSSAVIPYTITGVPLRACYHMAGFLGTEGVPVYNISQLYGRDDTHDMLVRNEDLGAPLASLFEDGNVVALMRGHGFTAVAESIESAVFRAIYTQKNAAIQSATMGMLAAATSIGDLTQEEEDIGVWYLSEEEARATTALTEWSVQRPWMLWVKEVEASELYVNSADCVHE</sequence>
<dbReference type="GO" id="GO:0016832">
    <property type="term" value="F:aldehyde-lyase activity"/>
    <property type="evidence" value="ECO:0007669"/>
    <property type="project" value="TreeGrafter"/>
</dbReference>
<keyword evidence="1" id="KW-0479">Metal-binding</keyword>
<dbReference type="PANTHER" id="PTHR22789:SF0">
    <property type="entry name" value="3-OXO-TETRONATE 4-PHOSPHATE DECARBOXYLASE-RELATED"/>
    <property type="match status" value="1"/>
</dbReference>
<gene>
    <name evidence="4" type="ORF">B0T19DRAFT_215827</name>
</gene>
<dbReference type="AlphaFoldDB" id="A0AAE0MAG5"/>
<proteinExistence type="predicted"/>
<keyword evidence="5" id="KW-1185">Reference proteome</keyword>
<name>A0AAE0MAG5_9PEZI</name>
<dbReference type="Gene3D" id="3.40.225.10">
    <property type="entry name" value="Class II aldolase/adducin N-terminal domain"/>
    <property type="match status" value="1"/>
</dbReference>
<evidence type="ECO:0000313" key="4">
    <source>
        <dbReference type="EMBL" id="KAK3323884.1"/>
    </source>
</evidence>
<dbReference type="PANTHER" id="PTHR22789">
    <property type="entry name" value="FUCULOSE PHOSPHATE ALDOLASE"/>
    <property type="match status" value="1"/>
</dbReference>
<reference evidence="4" key="2">
    <citation type="submission" date="2023-06" db="EMBL/GenBank/DDBJ databases">
        <authorList>
            <consortium name="Lawrence Berkeley National Laboratory"/>
            <person name="Haridas S."/>
            <person name="Hensen N."/>
            <person name="Bonometti L."/>
            <person name="Westerberg I."/>
            <person name="Brannstrom I.O."/>
            <person name="Guillou S."/>
            <person name="Cros-Aarteil S."/>
            <person name="Calhoun S."/>
            <person name="Kuo A."/>
            <person name="Mondo S."/>
            <person name="Pangilinan J."/>
            <person name="Riley R."/>
            <person name="Labutti K."/>
            <person name="Andreopoulos B."/>
            <person name="Lipzen A."/>
            <person name="Chen C."/>
            <person name="Yanf M."/>
            <person name="Daum C."/>
            <person name="Ng V."/>
            <person name="Clum A."/>
            <person name="Steindorff A."/>
            <person name="Ohm R."/>
            <person name="Martin F."/>
            <person name="Silar P."/>
            <person name="Natvig D."/>
            <person name="Lalanne C."/>
            <person name="Gautier V."/>
            <person name="Ament-Velasquez S.L."/>
            <person name="Kruys A."/>
            <person name="Hutchinson M.I."/>
            <person name="Powell A.J."/>
            <person name="Barry K."/>
            <person name="Miller A.N."/>
            <person name="Grigoriev I.V."/>
            <person name="Debuchy R."/>
            <person name="Gladieux P."/>
            <person name="Thoren M.H."/>
            <person name="Johannesson H."/>
        </authorList>
    </citation>
    <scope>NUCLEOTIDE SEQUENCE</scope>
    <source>
        <strain evidence="4">SMH4131-1</strain>
    </source>
</reference>